<dbReference type="PANTHER" id="PTHR48419:SF1">
    <property type="entry name" value="SULFOTRANSFERASE DOMAIN-CONTAINING PROTEIN"/>
    <property type="match status" value="1"/>
</dbReference>
<dbReference type="Gene3D" id="3.40.50.300">
    <property type="entry name" value="P-loop containing nucleotide triphosphate hydrolases"/>
    <property type="match status" value="1"/>
</dbReference>
<dbReference type="Proteomes" id="UP000284006">
    <property type="component" value="Unassembled WGS sequence"/>
</dbReference>
<reference evidence="1 2" key="1">
    <citation type="submission" date="2018-09" db="EMBL/GenBank/DDBJ databases">
        <authorList>
            <person name="Zhu H."/>
        </authorList>
    </citation>
    <scope>NUCLEOTIDE SEQUENCE [LARGE SCALE GENOMIC DNA]</scope>
    <source>
        <strain evidence="1 2">K1S02-61</strain>
    </source>
</reference>
<proteinExistence type="predicted"/>
<comment type="caution">
    <text evidence="1">The sequence shown here is derived from an EMBL/GenBank/DDBJ whole genome shotgun (WGS) entry which is preliminary data.</text>
</comment>
<organism evidence="1 2">
    <name type="scientific">Massilia cavernae</name>
    <dbReference type="NCBI Taxonomy" id="2320864"/>
    <lineage>
        <taxon>Bacteria</taxon>
        <taxon>Pseudomonadati</taxon>
        <taxon>Pseudomonadota</taxon>
        <taxon>Betaproteobacteria</taxon>
        <taxon>Burkholderiales</taxon>
        <taxon>Oxalobacteraceae</taxon>
        <taxon>Telluria group</taxon>
        <taxon>Massilia</taxon>
    </lineage>
</organism>
<dbReference type="AlphaFoldDB" id="A0A418XRE2"/>
<dbReference type="EMBL" id="QYUP01000121">
    <property type="protein sequence ID" value="RJG15054.1"/>
    <property type="molecule type" value="Genomic_DNA"/>
</dbReference>
<gene>
    <name evidence="1" type="ORF">D3872_15190</name>
</gene>
<dbReference type="InterPro" id="IPR053226">
    <property type="entry name" value="Pyrrolopyrazine_biosynth_F"/>
</dbReference>
<dbReference type="PANTHER" id="PTHR48419">
    <property type="entry name" value="SULFOTRANSFERASE DOMAIN-CONTAINING PROTEIN"/>
    <property type="match status" value="1"/>
</dbReference>
<dbReference type="SUPFAM" id="SSF52540">
    <property type="entry name" value="P-loop containing nucleoside triphosphate hydrolases"/>
    <property type="match status" value="1"/>
</dbReference>
<protein>
    <recommendedName>
        <fullName evidence="3">Sulfotransferase family protein</fullName>
    </recommendedName>
</protein>
<evidence type="ECO:0000313" key="1">
    <source>
        <dbReference type="EMBL" id="RJG15054.1"/>
    </source>
</evidence>
<evidence type="ECO:0008006" key="3">
    <source>
        <dbReference type="Google" id="ProtNLM"/>
    </source>
</evidence>
<sequence length="249" mass="28545">MNIYMPKRLFVMWAPPRSLSTAFVRIVAARADFTILHEPLCDLAACGHYLDKRAGAPAHQVDSAQALFDYVELLRRDGQVFIKDTCEYAYDDVLAGTAYLRDATHVFMLRDPEKVINSHYHINPDLRCAEVGYEHLARVYKLVRAESHNAPLFVDADQLAADPDGTMARFCASAGLAHMPDSLRWEGGHLDVWERTRRWHLDAANSTGIALIERRYATRVDNHELLRDFYRANLPFYEYLKQQAEGRHP</sequence>
<keyword evidence="2" id="KW-1185">Reference proteome</keyword>
<evidence type="ECO:0000313" key="2">
    <source>
        <dbReference type="Proteomes" id="UP000284006"/>
    </source>
</evidence>
<name>A0A418XRE2_9BURK</name>
<accession>A0A418XRE2</accession>
<dbReference type="Pfam" id="PF19798">
    <property type="entry name" value="Sulfotransfer_5"/>
    <property type="match status" value="1"/>
</dbReference>
<dbReference type="InterPro" id="IPR027417">
    <property type="entry name" value="P-loop_NTPase"/>
</dbReference>